<dbReference type="Proteomes" id="UP000183832">
    <property type="component" value="Unassembled WGS sequence"/>
</dbReference>
<dbReference type="AlphaFoldDB" id="A0A1J1IJN7"/>
<gene>
    <name evidence="1" type="ORF">CLUMA_CG013018</name>
</gene>
<organism evidence="1 2">
    <name type="scientific">Clunio marinus</name>
    <dbReference type="NCBI Taxonomy" id="568069"/>
    <lineage>
        <taxon>Eukaryota</taxon>
        <taxon>Metazoa</taxon>
        <taxon>Ecdysozoa</taxon>
        <taxon>Arthropoda</taxon>
        <taxon>Hexapoda</taxon>
        <taxon>Insecta</taxon>
        <taxon>Pterygota</taxon>
        <taxon>Neoptera</taxon>
        <taxon>Endopterygota</taxon>
        <taxon>Diptera</taxon>
        <taxon>Nematocera</taxon>
        <taxon>Chironomoidea</taxon>
        <taxon>Chironomidae</taxon>
        <taxon>Clunio</taxon>
    </lineage>
</organism>
<evidence type="ECO:0000313" key="1">
    <source>
        <dbReference type="EMBL" id="CRK99756.1"/>
    </source>
</evidence>
<reference evidence="1 2" key="1">
    <citation type="submission" date="2015-04" db="EMBL/GenBank/DDBJ databases">
        <authorList>
            <person name="Syromyatnikov M.Y."/>
            <person name="Popov V.N."/>
        </authorList>
    </citation>
    <scope>NUCLEOTIDE SEQUENCE [LARGE SCALE GENOMIC DNA]</scope>
</reference>
<accession>A0A1J1IJN7</accession>
<protein>
    <submittedName>
        <fullName evidence="1">CLUMA_CG013018, isoform A</fullName>
    </submittedName>
</protein>
<evidence type="ECO:0000313" key="2">
    <source>
        <dbReference type="Proteomes" id="UP000183832"/>
    </source>
</evidence>
<proteinExistence type="predicted"/>
<keyword evidence="2" id="KW-1185">Reference proteome</keyword>
<dbReference type="EMBL" id="CVRI01000052">
    <property type="protein sequence ID" value="CRK99756.1"/>
    <property type="molecule type" value="Genomic_DNA"/>
</dbReference>
<sequence>MLKNDLTQNMKTVVGLLHNLSQHSSRDITKHLNSVTLKHSLSVLHKQTNTFSDSPMNIKKKGLNLTKLSTLKGSNSLIGLSRLESGVQFIRPGFEPRLGHEVE</sequence>
<name>A0A1J1IJN7_9DIPT</name>